<dbReference type="AlphaFoldDB" id="A0AAW6RJ96"/>
<sequence>MGMKHRVDHGVHIAFDAKSPQFAKRTGFSDDDAEKIKTVLTKLFEGDASFACQKATWK</sequence>
<dbReference type="EMBL" id="JARVII010000001">
    <property type="protein sequence ID" value="MDG9698268.1"/>
    <property type="molecule type" value="Genomic_DNA"/>
</dbReference>
<dbReference type="RefSeq" id="WP_279523410.1">
    <property type="nucleotide sequence ID" value="NZ_JARVII010000001.1"/>
</dbReference>
<organism evidence="1 2">
    <name type="scientific">Ottowia cancrivicina</name>
    <dbReference type="NCBI Taxonomy" id="3040346"/>
    <lineage>
        <taxon>Bacteria</taxon>
        <taxon>Pseudomonadati</taxon>
        <taxon>Pseudomonadota</taxon>
        <taxon>Betaproteobacteria</taxon>
        <taxon>Burkholderiales</taxon>
        <taxon>Comamonadaceae</taxon>
        <taxon>Ottowia</taxon>
    </lineage>
</organism>
<protein>
    <submittedName>
        <fullName evidence="1">Type I CRISPR-associated protein Cas7</fullName>
    </submittedName>
</protein>
<gene>
    <name evidence="1" type="ORF">QB898_00780</name>
</gene>
<evidence type="ECO:0000313" key="1">
    <source>
        <dbReference type="EMBL" id="MDG9698268.1"/>
    </source>
</evidence>
<proteinExistence type="predicted"/>
<name>A0AAW6RJ96_9BURK</name>
<dbReference type="Proteomes" id="UP001237156">
    <property type="component" value="Unassembled WGS sequence"/>
</dbReference>
<keyword evidence="2" id="KW-1185">Reference proteome</keyword>
<evidence type="ECO:0000313" key="2">
    <source>
        <dbReference type="Proteomes" id="UP001237156"/>
    </source>
</evidence>
<reference evidence="1 2" key="1">
    <citation type="submission" date="2023-04" db="EMBL/GenBank/DDBJ databases">
        <title>Ottowia paracancer sp. nov., isolated from human stomach.</title>
        <authorList>
            <person name="Song Y."/>
        </authorList>
    </citation>
    <scope>NUCLEOTIDE SEQUENCE [LARGE SCALE GENOMIC DNA]</scope>
    <source>
        <strain evidence="1 2">10c7w1</strain>
    </source>
</reference>
<accession>A0AAW6RJ96</accession>
<dbReference type="GO" id="GO:0043571">
    <property type="term" value="P:maintenance of CRISPR repeat elements"/>
    <property type="evidence" value="ECO:0007669"/>
    <property type="project" value="InterPro"/>
</dbReference>
<comment type="caution">
    <text evidence="1">The sequence shown here is derived from an EMBL/GenBank/DDBJ whole genome shotgun (WGS) entry which is preliminary data.</text>
</comment>